<evidence type="ECO:0000256" key="1">
    <source>
        <dbReference type="SAM" id="SignalP"/>
    </source>
</evidence>
<feature type="chain" id="PRO_5015183849" evidence="1">
    <location>
        <begin position="28"/>
        <end position="182"/>
    </location>
</feature>
<gene>
    <name evidence="2" type="ORF">C7S18_19255</name>
</gene>
<reference evidence="2 3" key="1">
    <citation type="submission" date="2018-03" db="EMBL/GenBank/DDBJ databases">
        <title>Ahniella affigens gen. nov., sp. nov., a gammaproteobacterium isolated from sandy soil near a stream.</title>
        <authorList>
            <person name="Ko Y."/>
            <person name="Kim J.-H."/>
        </authorList>
    </citation>
    <scope>NUCLEOTIDE SEQUENCE [LARGE SCALE GENOMIC DNA]</scope>
    <source>
        <strain evidence="2 3">D13</strain>
    </source>
</reference>
<keyword evidence="3" id="KW-1185">Reference proteome</keyword>
<dbReference type="AlphaFoldDB" id="A0A2P1PWG3"/>
<evidence type="ECO:0000313" key="2">
    <source>
        <dbReference type="EMBL" id="AVP99172.1"/>
    </source>
</evidence>
<reference evidence="2 3" key="2">
    <citation type="submission" date="2018-03" db="EMBL/GenBank/DDBJ databases">
        <authorList>
            <person name="Keele B.F."/>
        </authorList>
    </citation>
    <scope>NUCLEOTIDE SEQUENCE [LARGE SCALE GENOMIC DNA]</scope>
    <source>
        <strain evidence="2 3">D13</strain>
    </source>
</reference>
<dbReference type="EMBL" id="CP027860">
    <property type="protein sequence ID" value="AVP99172.1"/>
    <property type="molecule type" value="Genomic_DNA"/>
</dbReference>
<accession>A0A2P1PWG3</accession>
<feature type="signal peptide" evidence="1">
    <location>
        <begin position="1"/>
        <end position="27"/>
    </location>
</feature>
<organism evidence="2 3">
    <name type="scientific">Ahniella affigens</name>
    <dbReference type="NCBI Taxonomy" id="2021234"/>
    <lineage>
        <taxon>Bacteria</taxon>
        <taxon>Pseudomonadati</taxon>
        <taxon>Pseudomonadota</taxon>
        <taxon>Gammaproteobacteria</taxon>
        <taxon>Lysobacterales</taxon>
        <taxon>Rhodanobacteraceae</taxon>
        <taxon>Ahniella</taxon>
    </lineage>
</organism>
<protein>
    <submittedName>
        <fullName evidence="2">Uncharacterized protein</fullName>
    </submittedName>
</protein>
<proteinExistence type="predicted"/>
<sequence length="182" mass="19846">MLRIAHKSLNILIVSALFGLGAASALAAPVSLAKDFEYTTLSLDADRWDIETNGTDSDDDPEFIAHFDSKIELDLGELATIPFITGDPDDMLDAYESNLKGVFHIFDRQKRLPTGFTAPKGYTCRSYRGAMFEGSEPDSTDITCYAPYSGGARTMQIEIKDGSDDSHLKALQQAVDGIRLSA</sequence>
<dbReference type="Proteomes" id="UP000241074">
    <property type="component" value="Chromosome"/>
</dbReference>
<name>A0A2P1PWG3_9GAMM</name>
<keyword evidence="1" id="KW-0732">Signal</keyword>
<dbReference type="KEGG" id="xba:C7S18_19255"/>
<evidence type="ECO:0000313" key="3">
    <source>
        <dbReference type="Proteomes" id="UP000241074"/>
    </source>
</evidence>